<organism evidence="9 10">
    <name type="scientific">Corticibacter populi</name>
    <dbReference type="NCBI Taxonomy" id="1550736"/>
    <lineage>
        <taxon>Bacteria</taxon>
        <taxon>Pseudomonadati</taxon>
        <taxon>Pseudomonadota</taxon>
        <taxon>Betaproteobacteria</taxon>
        <taxon>Burkholderiales</taxon>
        <taxon>Comamonadaceae</taxon>
        <taxon>Corticibacter</taxon>
    </lineage>
</organism>
<protein>
    <submittedName>
        <fullName evidence="9">Fe2+-dependent dioxygenase</fullName>
    </submittedName>
</protein>
<keyword evidence="5 7" id="KW-0560">Oxidoreductase</keyword>
<dbReference type="HAMAP" id="MF_00657">
    <property type="entry name" value="Hydroxyl_YbiX"/>
    <property type="match status" value="1"/>
</dbReference>
<dbReference type="Pfam" id="PF18331">
    <property type="entry name" value="PKHD_C"/>
    <property type="match status" value="1"/>
</dbReference>
<evidence type="ECO:0000313" key="9">
    <source>
        <dbReference type="EMBL" id="RMX07854.1"/>
    </source>
</evidence>
<comment type="cofactor">
    <cofactor evidence="1 7">
        <name>L-ascorbate</name>
        <dbReference type="ChEBI" id="CHEBI:38290"/>
    </cofactor>
</comment>
<dbReference type="InterPro" id="IPR006620">
    <property type="entry name" value="Pro_4_hyd_alph"/>
</dbReference>
<evidence type="ECO:0000259" key="8">
    <source>
        <dbReference type="PROSITE" id="PS51471"/>
    </source>
</evidence>
<comment type="caution">
    <text evidence="9">The sequence shown here is derived from an EMBL/GenBank/DDBJ whole genome shotgun (WGS) entry which is preliminary data.</text>
</comment>
<evidence type="ECO:0000256" key="5">
    <source>
        <dbReference type="ARBA" id="ARBA00023002"/>
    </source>
</evidence>
<dbReference type="GO" id="GO:0031418">
    <property type="term" value="F:L-ascorbic acid binding"/>
    <property type="evidence" value="ECO:0007669"/>
    <property type="project" value="UniProtKB-KW"/>
</dbReference>
<dbReference type="RefSeq" id="WP_122225976.1">
    <property type="nucleotide sequence ID" value="NZ_RDQO01000001.1"/>
</dbReference>
<dbReference type="SMART" id="SM00702">
    <property type="entry name" value="P4Hc"/>
    <property type="match status" value="1"/>
</dbReference>
<dbReference type="OrthoDB" id="9812472at2"/>
<feature type="binding site" evidence="7">
    <location>
        <position position="159"/>
    </location>
    <ligand>
        <name>Fe cation</name>
        <dbReference type="ChEBI" id="CHEBI:24875"/>
    </ligand>
</feature>
<dbReference type="GO" id="GO:0016706">
    <property type="term" value="F:2-oxoglutarate-dependent dioxygenase activity"/>
    <property type="evidence" value="ECO:0007669"/>
    <property type="project" value="UniProtKB-UniRule"/>
</dbReference>
<evidence type="ECO:0000256" key="3">
    <source>
        <dbReference type="ARBA" id="ARBA00022896"/>
    </source>
</evidence>
<dbReference type="Gene3D" id="2.60.120.620">
    <property type="entry name" value="q2cbj1_9rhob like domain"/>
    <property type="match status" value="1"/>
</dbReference>
<evidence type="ECO:0000256" key="1">
    <source>
        <dbReference type="ARBA" id="ARBA00001961"/>
    </source>
</evidence>
<accession>A0A3M6QXX8</accession>
<dbReference type="PANTHER" id="PTHR41536">
    <property type="entry name" value="PKHD-TYPE HYDROXYLASE YBIX"/>
    <property type="match status" value="1"/>
</dbReference>
<gene>
    <name evidence="9" type="ORF">D8I35_01630</name>
</gene>
<evidence type="ECO:0000256" key="7">
    <source>
        <dbReference type="HAMAP-Rule" id="MF_00657"/>
    </source>
</evidence>
<dbReference type="Gene3D" id="4.10.860.20">
    <property type="entry name" value="Rabenosyn, Rab binding domain"/>
    <property type="match status" value="1"/>
</dbReference>
<dbReference type="Proteomes" id="UP000278006">
    <property type="component" value="Unassembled WGS sequence"/>
</dbReference>
<keyword evidence="6 7" id="KW-0408">Iron</keyword>
<evidence type="ECO:0000313" key="10">
    <source>
        <dbReference type="Proteomes" id="UP000278006"/>
    </source>
</evidence>
<dbReference type="NCBIfam" id="NF003975">
    <property type="entry name" value="PRK05467.1-4"/>
    <property type="match status" value="1"/>
</dbReference>
<dbReference type="NCBIfam" id="NF003974">
    <property type="entry name" value="PRK05467.1-3"/>
    <property type="match status" value="1"/>
</dbReference>
<keyword evidence="3 7" id="KW-0847">Vitamin C</keyword>
<dbReference type="PROSITE" id="PS51471">
    <property type="entry name" value="FE2OG_OXY"/>
    <property type="match status" value="1"/>
</dbReference>
<feature type="binding site" evidence="7">
    <location>
        <position position="96"/>
    </location>
    <ligand>
        <name>Fe cation</name>
        <dbReference type="ChEBI" id="CHEBI:24875"/>
    </ligand>
</feature>
<evidence type="ECO:0000256" key="2">
    <source>
        <dbReference type="ARBA" id="ARBA00022723"/>
    </source>
</evidence>
<keyword evidence="4 7" id="KW-0223">Dioxygenase</keyword>
<dbReference type="InterPro" id="IPR041097">
    <property type="entry name" value="PKHD_C"/>
</dbReference>
<feature type="binding site" evidence="7">
    <location>
        <position position="169"/>
    </location>
    <ligand>
        <name>2-oxoglutarate</name>
        <dbReference type="ChEBI" id="CHEBI:16810"/>
    </ligand>
</feature>
<sequence>MMLVISDVLNSDEVAHMRGQLEQAGWCDGRDTAGYAAVGQKSNLQLHAQDALAIALGQRILQALAENPMFVSFALPLRILPPMFNCYRGGGAYGFHIDNAIRVNRGTGERIRTDLSTTLFLSDPKGYDGGELVINGTYGAESIKLPAGHAVVYPGSSLHAVRPVTRGQRFASFFWTQSMVADDARRAILYELDTAIQHLARRLGTEEEFNRLTGVYHNLLRQWAQV</sequence>
<comment type="cofactor">
    <cofactor evidence="7">
        <name>Fe(2+)</name>
        <dbReference type="ChEBI" id="CHEBI:29033"/>
    </cofactor>
    <text evidence="7">Binds 1 Fe(2+) ion per subunit.</text>
</comment>
<dbReference type="PANTHER" id="PTHR41536:SF1">
    <property type="entry name" value="PKHD-TYPE HYDROXYLASE YBIX"/>
    <property type="match status" value="1"/>
</dbReference>
<dbReference type="GO" id="GO:0006974">
    <property type="term" value="P:DNA damage response"/>
    <property type="evidence" value="ECO:0007669"/>
    <property type="project" value="TreeGrafter"/>
</dbReference>
<evidence type="ECO:0000256" key="4">
    <source>
        <dbReference type="ARBA" id="ARBA00022964"/>
    </source>
</evidence>
<name>A0A3M6QXX8_9BURK</name>
<keyword evidence="10" id="KW-1185">Reference proteome</keyword>
<dbReference type="GO" id="GO:0006879">
    <property type="term" value="P:intracellular iron ion homeostasis"/>
    <property type="evidence" value="ECO:0007669"/>
    <property type="project" value="TreeGrafter"/>
</dbReference>
<proteinExistence type="inferred from homology"/>
<dbReference type="Pfam" id="PF13640">
    <property type="entry name" value="2OG-FeII_Oxy_3"/>
    <property type="match status" value="1"/>
</dbReference>
<dbReference type="GO" id="GO:0005506">
    <property type="term" value="F:iron ion binding"/>
    <property type="evidence" value="ECO:0007669"/>
    <property type="project" value="UniProtKB-UniRule"/>
</dbReference>
<feature type="binding site" evidence="7">
    <location>
        <position position="98"/>
    </location>
    <ligand>
        <name>Fe cation</name>
        <dbReference type="ChEBI" id="CHEBI:24875"/>
    </ligand>
</feature>
<dbReference type="AlphaFoldDB" id="A0A3M6QXX8"/>
<dbReference type="SUPFAM" id="SSF51197">
    <property type="entry name" value="Clavaminate synthase-like"/>
    <property type="match status" value="1"/>
</dbReference>
<dbReference type="EMBL" id="RDQO01000001">
    <property type="protein sequence ID" value="RMX07854.1"/>
    <property type="molecule type" value="Genomic_DNA"/>
</dbReference>
<feature type="domain" description="Fe2OG dioxygenase" evidence="8">
    <location>
        <begin position="78"/>
        <end position="178"/>
    </location>
</feature>
<dbReference type="InterPro" id="IPR023550">
    <property type="entry name" value="PKHD_hydroxylase"/>
</dbReference>
<keyword evidence="2 7" id="KW-0479">Metal-binding</keyword>
<dbReference type="InterPro" id="IPR005123">
    <property type="entry name" value="Oxoglu/Fe-dep_dioxygenase_dom"/>
</dbReference>
<dbReference type="InterPro" id="IPR044862">
    <property type="entry name" value="Pro_4_hyd_alph_FE2OG_OXY"/>
</dbReference>
<reference evidence="9 10" key="1">
    <citation type="submission" date="2018-10" db="EMBL/GenBank/DDBJ databases">
        <title>Draft genome of Cortibacter populi DSM10536.</title>
        <authorList>
            <person name="Bernier A.-M."/>
            <person name="Bernard K."/>
        </authorList>
    </citation>
    <scope>NUCLEOTIDE SEQUENCE [LARGE SCALE GENOMIC DNA]</scope>
    <source>
        <strain evidence="9 10">DSM 105136</strain>
    </source>
</reference>
<evidence type="ECO:0000256" key="6">
    <source>
        <dbReference type="ARBA" id="ARBA00023004"/>
    </source>
</evidence>